<keyword evidence="1 2" id="KW-0732">Signal</keyword>
<dbReference type="Pfam" id="PF03548">
    <property type="entry name" value="LolA"/>
    <property type="match status" value="1"/>
</dbReference>
<sequence length="209" mass="24011">MFKYLFILFLFVTSTLMAQHTGYTPVADISGFQQQFAAASQKITSIKSDFTQVKNLSMLAEKITSKGKFWFKKDNMVRMEYNQPFQYLMILNKNDIYIKDGQKENRVSTKSNKLFQQVNQLMVDCVRGTAFANKDFTVKAYQNTTGYLIEMSPVNKTMKEMFKTINVVVDKKQFSVNSIEMVEASGDNTLITFVNKELNTSLPDALFTH</sequence>
<name>A0A931GUH1_9BACT</name>
<feature type="signal peptide" evidence="2">
    <location>
        <begin position="1"/>
        <end position="18"/>
    </location>
</feature>
<dbReference type="InterPro" id="IPR029046">
    <property type="entry name" value="LolA/LolB/LppX"/>
</dbReference>
<dbReference type="Gene3D" id="2.50.20.10">
    <property type="entry name" value="Lipoprotein localisation LolA/LolB/LppX"/>
    <property type="match status" value="1"/>
</dbReference>
<dbReference type="EMBL" id="JADWYR010000001">
    <property type="protein sequence ID" value="MBG9376661.1"/>
    <property type="molecule type" value="Genomic_DNA"/>
</dbReference>
<evidence type="ECO:0000256" key="1">
    <source>
        <dbReference type="ARBA" id="ARBA00022729"/>
    </source>
</evidence>
<dbReference type="InterPro" id="IPR004564">
    <property type="entry name" value="OM_lipoprot_carrier_LolA-like"/>
</dbReference>
<evidence type="ECO:0000313" key="4">
    <source>
        <dbReference type="Proteomes" id="UP000628448"/>
    </source>
</evidence>
<proteinExistence type="predicted"/>
<gene>
    <name evidence="3" type="ORF">I5907_10470</name>
</gene>
<dbReference type="SUPFAM" id="SSF89392">
    <property type="entry name" value="Prokaryotic lipoproteins and lipoprotein localization factors"/>
    <property type="match status" value="1"/>
</dbReference>
<comment type="caution">
    <text evidence="3">The sequence shown here is derived from an EMBL/GenBank/DDBJ whole genome shotgun (WGS) entry which is preliminary data.</text>
</comment>
<dbReference type="AlphaFoldDB" id="A0A931GUH1"/>
<organism evidence="3 4">
    <name type="scientific">Panacibacter microcysteis</name>
    <dbReference type="NCBI Taxonomy" id="2793269"/>
    <lineage>
        <taxon>Bacteria</taxon>
        <taxon>Pseudomonadati</taxon>
        <taxon>Bacteroidota</taxon>
        <taxon>Chitinophagia</taxon>
        <taxon>Chitinophagales</taxon>
        <taxon>Chitinophagaceae</taxon>
        <taxon>Panacibacter</taxon>
    </lineage>
</organism>
<dbReference type="Proteomes" id="UP000628448">
    <property type="component" value="Unassembled WGS sequence"/>
</dbReference>
<dbReference type="PANTHER" id="PTHR35869">
    <property type="entry name" value="OUTER-MEMBRANE LIPOPROTEIN CARRIER PROTEIN"/>
    <property type="match status" value="1"/>
</dbReference>
<protein>
    <submittedName>
        <fullName evidence="3">Outer membrane lipoprotein carrier protein LolA</fullName>
    </submittedName>
</protein>
<evidence type="ECO:0000313" key="3">
    <source>
        <dbReference type="EMBL" id="MBG9376661.1"/>
    </source>
</evidence>
<dbReference type="PANTHER" id="PTHR35869:SF1">
    <property type="entry name" value="OUTER-MEMBRANE LIPOPROTEIN CARRIER PROTEIN"/>
    <property type="match status" value="1"/>
</dbReference>
<feature type="chain" id="PRO_5037411797" evidence="2">
    <location>
        <begin position="19"/>
        <end position="209"/>
    </location>
</feature>
<reference evidence="3" key="1">
    <citation type="submission" date="2020-11" db="EMBL/GenBank/DDBJ databases">
        <title>Bacterial whole genome sequence for Panacibacter sp. DH6.</title>
        <authorList>
            <person name="Le V."/>
            <person name="Ko S."/>
            <person name="Ahn C.-Y."/>
            <person name="Oh H.-M."/>
        </authorList>
    </citation>
    <scope>NUCLEOTIDE SEQUENCE</scope>
    <source>
        <strain evidence="3">DH6</strain>
    </source>
</reference>
<keyword evidence="3" id="KW-0449">Lipoprotein</keyword>
<dbReference type="CDD" id="cd16325">
    <property type="entry name" value="LolA"/>
    <property type="match status" value="1"/>
</dbReference>
<accession>A0A931GUH1</accession>
<dbReference type="RefSeq" id="WP_196990663.1">
    <property type="nucleotide sequence ID" value="NZ_JADWYR010000001.1"/>
</dbReference>
<evidence type="ECO:0000256" key="2">
    <source>
        <dbReference type="SAM" id="SignalP"/>
    </source>
</evidence>
<keyword evidence="4" id="KW-1185">Reference proteome</keyword>